<evidence type="ECO:0000256" key="4">
    <source>
        <dbReference type="ARBA" id="ARBA00023015"/>
    </source>
</evidence>
<evidence type="ECO:0000256" key="2">
    <source>
        <dbReference type="ARBA" id="ARBA00008767"/>
    </source>
</evidence>
<dbReference type="Pfam" id="PF10406">
    <property type="entry name" value="TAF8_C"/>
    <property type="match status" value="1"/>
</dbReference>
<dbReference type="Proteomes" id="UP000800041">
    <property type="component" value="Unassembled WGS sequence"/>
</dbReference>
<evidence type="ECO:0000256" key="3">
    <source>
        <dbReference type="ARBA" id="ARBA00017307"/>
    </source>
</evidence>
<keyword evidence="5" id="KW-0804">Transcription</keyword>
<dbReference type="InterPro" id="IPR019473">
    <property type="entry name" value="TFIID_su8_C"/>
</dbReference>
<comment type="subcellular location">
    <subcellularLocation>
        <location evidence="1">Nucleus</location>
    </subcellularLocation>
</comment>
<dbReference type="EMBL" id="ML977144">
    <property type="protein sequence ID" value="KAF1989800.1"/>
    <property type="molecule type" value="Genomic_DNA"/>
</dbReference>
<evidence type="ECO:0000256" key="7">
    <source>
        <dbReference type="SAM" id="MobiDB-lite"/>
    </source>
</evidence>
<name>A0A6G1H9U9_9PEZI</name>
<gene>
    <name evidence="10" type="ORF">K402DRAFT_451975</name>
</gene>
<keyword evidence="4" id="KW-0805">Transcription regulation</keyword>
<feature type="region of interest" description="Disordered" evidence="7">
    <location>
        <begin position="1"/>
        <end position="21"/>
    </location>
</feature>
<dbReference type="PANTHER" id="PTHR46469:SF1">
    <property type="entry name" value="TRANSCRIPTION INITIATION FACTOR TFIID SUBUNIT 8"/>
    <property type="match status" value="1"/>
</dbReference>
<dbReference type="InterPro" id="IPR006565">
    <property type="entry name" value="BTP"/>
</dbReference>
<dbReference type="GO" id="GO:0046982">
    <property type="term" value="F:protein heterodimerization activity"/>
    <property type="evidence" value="ECO:0007669"/>
    <property type="project" value="InterPro"/>
</dbReference>
<proteinExistence type="inferred from homology"/>
<accession>A0A6G1H9U9</accession>
<evidence type="ECO:0000259" key="9">
    <source>
        <dbReference type="Pfam" id="PF10406"/>
    </source>
</evidence>
<keyword evidence="6" id="KW-0539">Nucleus</keyword>
<dbReference type="OrthoDB" id="2193813at2759"/>
<feature type="domain" description="Bromodomain associated" evidence="8">
    <location>
        <begin position="53"/>
        <end position="122"/>
    </location>
</feature>
<dbReference type="AlphaFoldDB" id="A0A6G1H9U9"/>
<evidence type="ECO:0000259" key="8">
    <source>
        <dbReference type="Pfam" id="PF07524"/>
    </source>
</evidence>
<dbReference type="CDD" id="cd08049">
    <property type="entry name" value="TAF8"/>
    <property type="match status" value="1"/>
</dbReference>
<reference evidence="10" key="1">
    <citation type="journal article" date="2020" name="Stud. Mycol.">
        <title>101 Dothideomycetes genomes: a test case for predicting lifestyles and emergence of pathogens.</title>
        <authorList>
            <person name="Haridas S."/>
            <person name="Albert R."/>
            <person name="Binder M."/>
            <person name="Bloem J."/>
            <person name="Labutti K."/>
            <person name="Salamov A."/>
            <person name="Andreopoulos B."/>
            <person name="Baker S."/>
            <person name="Barry K."/>
            <person name="Bills G."/>
            <person name="Bluhm B."/>
            <person name="Cannon C."/>
            <person name="Castanera R."/>
            <person name="Culley D."/>
            <person name="Daum C."/>
            <person name="Ezra D."/>
            <person name="Gonzalez J."/>
            <person name="Henrissat B."/>
            <person name="Kuo A."/>
            <person name="Liang C."/>
            <person name="Lipzen A."/>
            <person name="Lutzoni F."/>
            <person name="Magnuson J."/>
            <person name="Mondo S."/>
            <person name="Nolan M."/>
            <person name="Ohm R."/>
            <person name="Pangilinan J."/>
            <person name="Park H.-J."/>
            <person name="Ramirez L."/>
            <person name="Alfaro M."/>
            <person name="Sun H."/>
            <person name="Tritt A."/>
            <person name="Yoshinaga Y."/>
            <person name="Zwiers L.-H."/>
            <person name="Turgeon B."/>
            <person name="Goodwin S."/>
            <person name="Spatafora J."/>
            <person name="Crous P."/>
            <person name="Grigoriev I."/>
        </authorList>
    </citation>
    <scope>NUCLEOTIDE SEQUENCE</scope>
    <source>
        <strain evidence="10">CBS 113979</strain>
    </source>
</reference>
<feature type="domain" description="Transcription factor TFIID subunit 8 C-terminal" evidence="9">
    <location>
        <begin position="174"/>
        <end position="222"/>
    </location>
</feature>
<evidence type="ECO:0000256" key="6">
    <source>
        <dbReference type="ARBA" id="ARBA00023242"/>
    </source>
</evidence>
<evidence type="ECO:0000256" key="5">
    <source>
        <dbReference type="ARBA" id="ARBA00023163"/>
    </source>
</evidence>
<keyword evidence="11" id="KW-1185">Reference proteome</keyword>
<dbReference type="InterPro" id="IPR009072">
    <property type="entry name" value="Histone-fold"/>
</dbReference>
<protein>
    <recommendedName>
        <fullName evidence="3">Transcription initiation factor TFIID subunit 8</fullName>
    </recommendedName>
</protein>
<dbReference type="InterPro" id="IPR037818">
    <property type="entry name" value="TAF8"/>
</dbReference>
<dbReference type="GO" id="GO:0006367">
    <property type="term" value="P:transcription initiation at RNA polymerase II promoter"/>
    <property type="evidence" value="ECO:0007669"/>
    <property type="project" value="TreeGrafter"/>
</dbReference>
<organism evidence="10 11">
    <name type="scientific">Aulographum hederae CBS 113979</name>
    <dbReference type="NCBI Taxonomy" id="1176131"/>
    <lineage>
        <taxon>Eukaryota</taxon>
        <taxon>Fungi</taxon>
        <taxon>Dikarya</taxon>
        <taxon>Ascomycota</taxon>
        <taxon>Pezizomycotina</taxon>
        <taxon>Dothideomycetes</taxon>
        <taxon>Pleosporomycetidae</taxon>
        <taxon>Aulographales</taxon>
        <taxon>Aulographaceae</taxon>
    </lineage>
</organism>
<dbReference type="GO" id="GO:0005669">
    <property type="term" value="C:transcription factor TFIID complex"/>
    <property type="evidence" value="ECO:0007669"/>
    <property type="project" value="InterPro"/>
</dbReference>
<dbReference type="PANTHER" id="PTHR46469">
    <property type="entry name" value="TRANSCRIPTION INITIATION FACTOR TFIID SUBUNIT 8"/>
    <property type="match status" value="1"/>
</dbReference>
<evidence type="ECO:0000313" key="11">
    <source>
        <dbReference type="Proteomes" id="UP000800041"/>
    </source>
</evidence>
<dbReference type="Gene3D" id="1.10.20.10">
    <property type="entry name" value="Histone, subunit A"/>
    <property type="match status" value="1"/>
</dbReference>
<comment type="similarity">
    <text evidence="2">Belongs to the TAF8 family.</text>
</comment>
<evidence type="ECO:0000313" key="10">
    <source>
        <dbReference type="EMBL" id="KAF1989800.1"/>
    </source>
</evidence>
<dbReference type="Pfam" id="PF07524">
    <property type="entry name" value="Bromo_TP"/>
    <property type="match status" value="1"/>
</dbReference>
<evidence type="ECO:0000256" key="1">
    <source>
        <dbReference type="ARBA" id="ARBA00004123"/>
    </source>
</evidence>
<sequence>MSISVGVKRPADSNETEDLSSKRRRLLHHRIKYKQPAQSDPLLAIQDEPFFQAQLLRAIGIGLAAAGFDGAQQTALESFRMHVHEYMLKFLSMVRSSMLSSRRSAAIPHDFIVALANLGIDASSLVPHVAAPIPSAIALPPIRSAPPAELPLPNLEPVLGPKLSAASDRAERKWIPSHFPPLPSKHTYQATDVTMERERDPRKIREQAMKEGILAEQALRKFMGRVSHTLQPAEEMKRKVRKGTENEEMWEELLRTTTQQDEVEKQKFDMEREQELERLADLEFENGNWQTDGTNDLRPSDSFKQANFTQAVKSPLENNMGMLVNYDQKNWIKGPR</sequence>